<dbReference type="SUPFAM" id="SSF47598">
    <property type="entry name" value="Ribbon-helix-helix"/>
    <property type="match status" value="1"/>
</dbReference>
<dbReference type="InterPro" id="IPR010985">
    <property type="entry name" value="Ribbon_hlx_hlx"/>
</dbReference>
<proteinExistence type="inferred from homology"/>
<keyword evidence="1" id="KW-1277">Toxin-antitoxin system</keyword>
<sequence length="93" mass="10956">MSLKKEERIEIRVSVEDKEVFKKAQELSGDRTFSGFIIRILRMQAERIISERDKIIASDRDRKIFFDTVFGDQEPNEKLVAAAKRYKSRFTAK</sequence>
<dbReference type="InterPro" id="IPR014795">
    <property type="entry name" value="TacA_1-like"/>
</dbReference>
<dbReference type="EMBL" id="JBHSJJ010000019">
    <property type="protein sequence ID" value="MFC4874529.1"/>
    <property type="molecule type" value="Genomic_DNA"/>
</dbReference>
<dbReference type="RefSeq" id="WP_377068466.1">
    <property type="nucleotide sequence ID" value="NZ_JBHSJJ010000019.1"/>
</dbReference>
<protein>
    <submittedName>
        <fullName evidence="3">DUF1778 domain-containing protein</fullName>
    </submittedName>
</protein>
<comment type="caution">
    <text evidence="3">The sequence shown here is derived from an EMBL/GenBank/DDBJ whole genome shotgun (WGS) entry which is preliminary data.</text>
</comment>
<accession>A0ABV9T6X5</accession>
<comment type="similarity">
    <text evidence="2">Belongs to the TacA antitoxin family.</text>
</comment>
<evidence type="ECO:0000256" key="2">
    <source>
        <dbReference type="ARBA" id="ARBA00049988"/>
    </source>
</evidence>
<evidence type="ECO:0000256" key="1">
    <source>
        <dbReference type="ARBA" id="ARBA00022649"/>
    </source>
</evidence>
<organism evidence="3 4">
    <name type="scientific">Negadavirga shengliensis</name>
    <dbReference type="NCBI Taxonomy" id="1389218"/>
    <lineage>
        <taxon>Bacteria</taxon>
        <taxon>Pseudomonadati</taxon>
        <taxon>Bacteroidota</taxon>
        <taxon>Cytophagia</taxon>
        <taxon>Cytophagales</taxon>
        <taxon>Cyclobacteriaceae</taxon>
        <taxon>Negadavirga</taxon>
    </lineage>
</organism>
<evidence type="ECO:0000313" key="4">
    <source>
        <dbReference type="Proteomes" id="UP001595818"/>
    </source>
</evidence>
<keyword evidence="4" id="KW-1185">Reference proteome</keyword>
<name>A0ABV9T6X5_9BACT</name>
<dbReference type="PANTHER" id="PTHR35401:SF2">
    <property type="entry name" value="ABC-TYPE TRANSPORT SYSTEM"/>
    <property type="match status" value="1"/>
</dbReference>
<dbReference type="Pfam" id="PF08681">
    <property type="entry name" value="TacA1"/>
    <property type="match status" value="1"/>
</dbReference>
<evidence type="ECO:0000313" key="3">
    <source>
        <dbReference type="EMBL" id="MFC4874529.1"/>
    </source>
</evidence>
<dbReference type="Gene3D" id="1.20.5.780">
    <property type="entry name" value="Single helix bin"/>
    <property type="match status" value="1"/>
</dbReference>
<reference evidence="4" key="1">
    <citation type="journal article" date="2019" name="Int. J. Syst. Evol. Microbiol.">
        <title>The Global Catalogue of Microorganisms (GCM) 10K type strain sequencing project: providing services to taxonomists for standard genome sequencing and annotation.</title>
        <authorList>
            <consortium name="The Broad Institute Genomics Platform"/>
            <consortium name="The Broad Institute Genome Sequencing Center for Infectious Disease"/>
            <person name="Wu L."/>
            <person name="Ma J."/>
        </authorList>
    </citation>
    <scope>NUCLEOTIDE SEQUENCE [LARGE SCALE GENOMIC DNA]</scope>
    <source>
        <strain evidence="4">CGMCC 4.7466</strain>
    </source>
</reference>
<dbReference type="PANTHER" id="PTHR35401">
    <property type="entry name" value="COPG FAMILY HELIX-TURN-HELIX PROTEIN-RELATED-RELATED"/>
    <property type="match status" value="1"/>
</dbReference>
<gene>
    <name evidence="3" type="ORF">ACFPFU_22690</name>
</gene>
<dbReference type="Proteomes" id="UP001595818">
    <property type="component" value="Unassembled WGS sequence"/>
</dbReference>